<dbReference type="OrthoDB" id="101918at2759"/>
<proteinExistence type="predicted"/>
<dbReference type="VEuPathDB" id="FungiDB:PC110_g20525"/>
<dbReference type="EMBL" id="JAENGZ010000603">
    <property type="protein sequence ID" value="KAG6956510.1"/>
    <property type="molecule type" value="Genomic_DNA"/>
</dbReference>
<dbReference type="AlphaFoldDB" id="A0A8T1U9N8"/>
<evidence type="ECO:0008006" key="3">
    <source>
        <dbReference type="Google" id="ProtNLM"/>
    </source>
</evidence>
<reference evidence="1" key="1">
    <citation type="submission" date="2021-01" db="EMBL/GenBank/DDBJ databases">
        <title>Phytophthora aleatoria, a newly-described species from Pinus radiata is distinct from Phytophthora cactorum isolates based on comparative genomics.</title>
        <authorList>
            <person name="Mcdougal R."/>
            <person name="Panda P."/>
            <person name="Williams N."/>
            <person name="Studholme D.J."/>
        </authorList>
    </citation>
    <scope>NUCLEOTIDE SEQUENCE</scope>
    <source>
        <strain evidence="1">NZFS 3830</strain>
    </source>
</reference>
<accession>A0A8T1U9N8</accession>
<gene>
    <name evidence="1" type="ORF">JG687_00010558</name>
</gene>
<dbReference type="Proteomes" id="UP000688947">
    <property type="component" value="Unassembled WGS sequence"/>
</dbReference>
<organism evidence="1 2">
    <name type="scientific">Phytophthora cactorum</name>
    <dbReference type="NCBI Taxonomy" id="29920"/>
    <lineage>
        <taxon>Eukaryota</taxon>
        <taxon>Sar</taxon>
        <taxon>Stramenopiles</taxon>
        <taxon>Oomycota</taxon>
        <taxon>Peronosporomycetes</taxon>
        <taxon>Peronosporales</taxon>
        <taxon>Peronosporaceae</taxon>
        <taxon>Phytophthora</taxon>
    </lineage>
</organism>
<protein>
    <recommendedName>
        <fullName evidence="3">Tc1-like transposase DDE domain-containing protein</fullName>
    </recommendedName>
</protein>
<evidence type="ECO:0000313" key="1">
    <source>
        <dbReference type="EMBL" id="KAG6956510.1"/>
    </source>
</evidence>
<evidence type="ECO:0000313" key="2">
    <source>
        <dbReference type="Proteomes" id="UP000688947"/>
    </source>
</evidence>
<name>A0A8T1U9N8_9STRA</name>
<sequence>MLRKRGYSIRGTTIAIRGYFQRKPRGIFDRVEFLKCCRSFAYSKRGHVRQYPGPNSVWILDGAAIHRDPDIVHFLRSIGYMFGFVKTPFQRHYVETSGRDLMPFVVETFSRFESFNMTRVFEHCGWDIQGHFNPVG</sequence>
<comment type="caution">
    <text evidence="1">The sequence shown here is derived from an EMBL/GenBank/DDBJ whole genome shotgun (WGS) entry which is preliminary data.</text>
</comment>